<gene>
    <name evidence="2" type="ORF">Pan189_33920</name>
</gene>
<protein>
    <submittedName>
        <fullName evidence="2">Uncharacterized protein</fullName>
    </submittedName>
</protein>
<feature type="transmembrane region" description="Helical" evidence="1">
    <location>
        <begin position="32"/>
        <end position="52"/>
    </location>
</feature>
<proteinExistence type="predicted"/>
<evidence type="ECO:0000256" key="1">
    <source>
        <dbReference type="SAM" id="Phobius"/>
    </source>
</evidence>
<organism evidence="2 3">
    <name type="scientific">Stratiformator vulcanicus</name>
    <dbReference type="NCBI Taxonomy" id="2527980"/>
    <lineage>
        <taxon>Bacteria</taxon>
        <taxon>Pseudomonadati</taxon>
        <taxon>Planctomycetota</taxon>
        <taxon>Planctomycetia</taxon>
        <taxon>Planctomycetales</taxon>
        <taxon>Planctomycetaceae</taxon>
        <taxon>Stratiformator</taxon>
    </lineage>
</organism>
<feature type="transmembrane region" description="Helical" evidence="1">
    <location>
        <begin position="90"/>
        <end position="115"/>
    </location>
</feature>
<dbReference type="Proteomes" id="UP000317318">
    <property type="component" value="Chromosome"/>
</dbReference>
<keyword evidence="1" id="KW-1133">Transmembrane helix</keyword>
<dbReference type="KEGG" id="svp:Pan189_33920"/>
<evidence type="ECO:0000313" key="2">
    <source>
        <dbReference type="EMBL" id="QDT38991.1"/>
    </source>
</evidence>
<dbReference type="AlphaFoldDB" id="A0A517R531"/>
<sequence length="125" mass="13837">MKIRLFDLRIAIMLACGPLAFARGYLLAKWGVSIVDYVFLAATASLLVMWIIRDAHTRGETISLGTQQFLFFLHVIAVPVYWIWHHGWRGLGGVLLFVALYYAFGIGGGISYMVIAEVSGAPVAF</sequence>
<feature type="transmembrane region" description="Helical" evidence="1">
    <location>
        <begin position="64"/>
        <end position="84"/>
    </location>
</feature>
<keyword evidence="3" id="KW-1185">Reference proteome</keyword>
<keyword evidence="1" id="KW-0812">Transmembrane</keyword>
<reference evidence="2 3" key="1">
    <citation type="submission" date="2019-02" db="EMBL/GenBank/DDBJ databases">
        <title>Deep-cultivation of Planctomycetes and their phenomic and genomic characterization uncovers novel biology.</title>
        <authorList>
            <person name="Wiegand S."/>
            <person name="Jogler M."/>
            <person name="Boedeker C."/>
            <person name="Pinto D."/>
            <person name="Vollmers J."/>
            <person name="Rivas-Marin E."/>
            <person name="Kohn T."/>
            <person name="Peeters S.H."/>
            <person name="Heuer A."/>
            <person name="Rast P."/>
            <person name="Oberbeckmann S."/>
            <person name="Bunk B."/>
            <person name="Jeske O."/>
            <person name="Meyerdierks A."/>
            <person name="Storesund J.E."/>
            <person name="Kallscheuer N."/>
            <person name="Luecker S."/>
            <person name="Lage O.M."/>
            <person name="Pohl T."/>
            <person name="Merkel B.J."/>
            <person name="Hornburger P."/>
            <person name="Mueller R.-W."/>
            <person name="Bruemmer F."/>
            <person name="Labrenz M."/>
            <person name="Spormann A.M."/>
            <person name="Op den Camp H."/>
            <person name="Overmann J."/>
            <person name="Amann R."/>
            <person name="Jetten M.S.M."/>
            <person name="Mascher T."/>
            <person name="Medema M.H."/>
            <person name="Devos D.P."/>
            <person name="Kaster A.-K."/>
            <person name="Ovreas L."/>
            <person name="Rohde M."/>
            <person name="Galperin M.Y."/>
            <person name="Jogler C."/>
        </authorList>
    </citation>
    <scope>NUCLEOTIDE SEQUENCE [LARGE SCALE GENOMIC DNA]</scope>
    <source>
        <strain evidence="2 3">Pan189</strain>
    </source>
</reference>
<evidence type="ECO:0000313" key="3">
    <source>
        <dbReference type="Proteomes" id="UP000317318"/>
    </source>
</evidence>
<dbReference type="EMBL" id="CP036268">
    <property type="protein sequence ID" value="QDT38991.1"/>
    <property type="molecule type" value="Genomic_DNA"/>
</dbReference>
<keyword evidence="1" id="KW-0472">Membrane</keyword>
<dbReference type="RefSeq" id="WP_145365104.1">
    <property type="nucleotide sequence ID" value="NZ_CP036268.1"/>
</dbReference>
<name>A0A517R531_9PLAN</name>
<accession>A0A517R531</accession>